<dbReference type="InterPro" id="IPR041291">
    <property type="entry name" value="TUDOR_5"/>
</dbReference>
<dbReference type="EMBL" id="DS469927">
    <property type="protein sequence ID" value="EDO31197.1"/>
    <property type="molecule type" value="Genomic_DNA"/>
</dbReference>
<dbReference type="FunFam" id="2.30.30.140:FF:000145">
    <property type="entry name" value="Predicted protein"/>
    <property type="match status" value="1"/>
</dbReference>
<dbReference type="GO" id="GO:0000077">
    <property type="term" value="P:DNA damage checkpoint signaling"/>
    <property type="evidence" value="ECO:0000318"/>
    <property type="project" value="GO_Central"/>
</dbReference>
<accession>A7SYL7</accession>
<evidence type="ECO:0000259" key="2">
    <source>
        <dbReference type="SMART" id="SM00333"/>
    </source>
</evidence>
<dbReference type="GO" id="GO:0045944">
    <property type="term" value="P:positive regulation of transcription by RNA polymerase II"/>
    <property type="evidence" value="ECO:0000318"/>
    <property type="project" value="GO_Central"/>
</dbReference>
<dbReference type="Gene3D" id="2.30.30.140">
    <property type="match status" value="4"/>
</dbReference>
<dbReference type="FunFam" id="2.30.30.140:FF:000125">
    <property type="entry name" value="Predicted protein"/>
    <property type="match status" value="2"/>
</dbReference>
<dbReference type="InParanoid" id="A7SYL7"/>
<organism evidence="3 4">
    <name type="scientific">Nematostella vectensis</name>
    <name type="common">Starlet sea anemone</name>
    <dbReference type="NCBI Taxonomy" id="45351"/>
    <lineage>
        <taxon>Eukaryota</taxon>
        <taxon>Metazoa</taxon>
        <taxon>Cnidaria</taxon>
        <taxon>Anthozoa</taxon>
        <taxon>Hexacorallia</taxon>
        <taxon>Actiniaria</taxon>
        <taxon>Edwardsiidae</taxon>
        <taxon>Nematostella</taxon>
    </lineage>
</organism>
<feature type="region of interest" description="Disordered" evidence="1">
    <location>
        <begin position="384"/>
        <end position="468"/>
    </location>
</feature>
<dbReference type="Pfam" id="PF18359">
    <property type="entry name" value="Tudor_5"/>
    <property type="match status" value="2"/>
</dbReference>
<evidence type="ECO:0000313" key="3">
    <source>
        <dbReference type="EMBL" id="EDO31197.1"/>
    </source>
</evidence>
<evidence type="ECO:0000256" key="1">
    <source>
        <dbReference type="SAM" id="MobiDB-lite"/>
    </source>
</evidence>
<keyword evidence="4" id="KW-1185">Reference proteome</keyword>
<feature type="domain" description="Tudor" evidence="2">
    <location>
        <begin position="39"/>
        <end position="94"/>
    </location>
</feature>
<dbReference type="CDD" id="cd04508">
    <property type="entry name" value="Tudor_SF"/>
    <property type="match status" value="3"/>
</dbReference>
<feature type="domain" description="Tudor" evidence="2">
    <location>
        <begin position="98"/>
        <end position="159"/>
    </location>
</feature>
<dbReference type="PANTHER" id="PTHR15321:SF3">
    <property type="entry name" value="TP53-BINDING PROTEIN 1"/>
    <property type="match status" value="1"/>
</dbReference>
<feature type="domain" description="Tudor" evidence="2">
    <location>
        <begin position="216"/>
        <end position="277"/>
    </location>
</feature>
<dbReference type="GO" id="GO:0042393">
    <property type="term" value="F:histone binding"/>
    <property type="evidence" value="ECO:0000318"/>
    <property type="project" value="GO_Central"/>
</dbReference>
<gene>
    <name evidence="3" type="ORF">NEMVEDRAFT_v1g248107</name>
</gene>
<dbReference type="SUPFAM" id="SSF63748">
    <property type="entry name" value="Tudor/PWWP/MBT"/>
    <property type="match status" value="4"/>
</dbReference>
<proteinExistence type="predicted"/>
<dbReference type="PhylomeDB" id="A7SYL7"/>
<name>A7SYL7_NEMVE</name>
<feature type="compositionally biased region" description="Pro residues" evidence="1">
    <location>
        <begin position="436"/>
        <end position="445"/>
    </location>
</feature>
<dbReference type="Proteomes" id="UP000001593">
    <property type="component" value="Unassembled WGS sequence"/>
</dbReference>
<feature type="domain" description="Tudor" evidence="2">
    <location>
        <begin position="160"/>
        <end position="211"/>
    </location>
</feature>
<evidence type="ECO:0000313" key="4">
    <source>
        <dbReference type="Proteomes" id="UP000001593"/>
    </source>
</evidence>
<dbReference type="InterPro" id="IPR047252">
    <property type="entry name" value="TP53BP1-like"/>
</dbReference>
<sequence>MTASVSLAVMSSHPRFLLNFDDGDSIWCNLDEVRRVPLRREQVGCMVWGRWSDGRYFLGRVTDVRDGKIHVTFDDGDNISHDLGDVSAVIVDLVPNPTHVPIGARVIAAFEGRCHYYKGRVTQIDLTNPYAPRYHVTYDDGDKGWVNCDKVRLLPMRADEVGSRVYARWTNGQSYLGTVERVGHKIEIKYDDGDRIAHDPSDITAAVILDSTPNPGSVGRGTRVIAAWPGKEKYYLGTVDAVNKDQMYEPQYHVKYDDGDESWVTVNQLRVIPAPGPATESQFMVVQIGADVVALNSIAHPHFYLGLEGGYLRGKWFDTYCHFYLREAPNQSMSLEACMLPGQHVGVDSKGSVMPPASVYAGTEPAMFEVKLLFSPYGQTYKANHSQGGYPQPGGQFPPGGYPQPGGQFPPGGYPQPGGQFPPGGYPQPGGQFPPGGYPQPGIHPPPEHGGYPPPGGYPGYGSAPPPY</sequence>
<dbReference type="AlphaFoldDB" id="A7SYL7"/>
<dbReference type="GO" id="GO:0005634">
    <property type="term" value="C:nucleus"/>
    <property type="evidence" value="ECO:0000318"/>
    <property type="project" value="GO_Central"/>
</dbReference>
<dbReference type="eggNOG" id="ENOG502S7AZ">
    <property type="taxonomic scope" value="Eukaryota"/>
</dbReference>
<dbReference type="SMART" id="SM00333">
    <property type="entry name" value="TUDOR"/>
    <property type="match status" value="4"/>
</dbReference>
<dbReference type="HOGENOM" id="CLU_584371_0_0_1"/>
<reference evidence="3 4" key="1">
    <citation type="journal article" date="2007" name="Science">
        <title>Sea anemone genome reveals ancestral eumetazoan gene repertoire and genomic organization.</title>
        <authorList>
            <person name="Putnam N.H."/>
            <person name="Srivastava M."/>
            <person name="Hellsten U."/>
            <person name="Dirks B."/>
            <person name="Chapman J."/>
            <person name="Salamov A."/>
            <person name="Terry A."/>
            <person name="Shapiro H."/>
            <person name="Lindquist E."/>
            <person name="Kapitonov V.V."/>
            <person name="Jurka J."/>
            <person name="Genikhovich G."/>
            <person name="Grigoriev I.V."/>
            <person name="Lucas S.M."/>
            <person name="Steele R.E."/>
            <person name="Finnerty J.R."/>
            <person name="Technau U."/>
            <person name="Martindale M.Q."/>
            <person name="Rokhsar D.S."/>
        </authorList>
    </citation>
    <scope>NUCLEOTIDE SEQUENCE [LARGE SCALE GENOMIC DNA]</scope>
    <source>
        <strain evidence="4">CH2 X CH6</strain>
    </source>
</reference>
<protein>
    <recommendedName>
        <fullName evidence="2">Tudor domain-containing protein</fullName>
    </recommendedName>
</protein>
<dbReference type="InterPro" id="IPR002999">
    <property type="entry name" value="Tudor"/>
</dbReference>
<dbReference type="PANTHER" id="PTHR15321">
    <property type="entry name" value="TUMOR SUPPRESSOR P53-BINDING PROTEIN 1"/>
    <property type="match status" value="1"/>
</dbReference>